<comment type="caution">
    <text evidence="1">The sequence shown here is derived from an EMBL/GenBank/DDBJ whole genome shotgun (WGS) entry which is preliminary data.</text>
</comment>
<accession>A0ABV6MRY0</accession>
<sequence length="48" mass="5710">MRAGRPEQRFAWEWRQLRERVRRPTSRRLAQQAHYSVPTLADAADFAA</sequence>
<dbReference type="RefSeq" id="WP_273941473.1">
    <property type="nucleotide sequence ID" value="NZ_CP097263.1"/>
</dbReference>
<organism evidence="1 2">
    <name type="scientific">Kutzneria chonburiensis</name>
    <dbReference type="NCBI Taxonomy" id="1483604"/>
    <lineage>
        <taxon>Bacteria</taxon>
        <taxon>Bacillati</taxon>
        <taxon>Actinomycetota</taxon>
        <taxon>Actinomycetes</taxon>
        <taxon>Pseudonocardiales</taxon>
        <taxon>Pseudonocardiaceae</taxon>
        <taxon>Kutzneria</taxon>
    </lineage>
</organism>
<evidence type="ECO:0000313" key="1">
    <source>
        <dbReference type="EMBL" id="MFC0543073.1"/>
    </source>
</evidence>
<keyword evidence="2" id="KW-1185">Reference proteome</keyword>
<dbReference type="Proteomes" id="UP001589810">
    <property type="component" value="Unassembled WGS sequence"/>
</dbReference>
<proteinExistence type="predicted"/>
<gene>
    <name evidence="1" type="ORF">ACFFH7_16355</name>
</gene>
<reference evidence="1 2" key="1">
    <citation type="submission" date="2024-09" db="EMBL/GenBank/DDBJ databases">
        <authorList>
            <person name="Sun Q."/>
            <person name="Mori K."/>
        </authorList>
    </citation>
    <scope>NUCLEOTIDE SEQUENCE [LARGE SCALE GENOMIC DNA]</scope>
    <source>
        <strain evidence="1 2">TBRC 1432</strain>
    </source>
</reference>
<dbReference type="EMBL" id="JBHLUD010000004">
    <property type="protein sequence ID" value="MFC0543073.1"/>
    <property type="molecule type" value="Genomic_DNA"/>
</dbReference>
<name>A0ABV6MRY0_9PSEU</name>
<protein>
    <submittedName>
        <fullName evidence="1">Uncharacterized protein</fullName>
    </submittedName>
</protein>
<evidence type="ECO:0000313" key="2">
    <source>
        <dbReference type="Proteomes" id="UP001589810"/>
    </source>
</evidence>